<dbReference type="AlphaFoldDB" id="A0A8E2FBQ8"/>
<organism evidence="1 2">
    <name type="scientific">Glonium stellatum</name>
    <dbReference type="NCBI Taxonomy" id="574774"/>
    <lineage>
        <taxon>Eukaryota</taxon>
        <taxon>Fungi</taxon>
        <taxon>Dikarya</taxon>
        <taxon>Ascomycota</taxon>
        <taxon>Pezizomycotina</taxon>
        <taxon>Dothideomycetes</taxon>
        <taxon>Pleosporomycetidae</taxon>
        <taxon>Gloniales</taxon>
        <taxon>Gloniaceae</taxon>
        <taxon>Glonium</taxon>
    </lineage>
</organism>
<dbReference type="Proteomes" id="UP000250140">
    <property type="component" value="Unassembled WGS sequence"/>
</dbReference>
<gene>
    <name evidence="1" type="ORF">AOQ84DRAFT_407480</name>
</gene>
<dbReference type="OrthoDB" id="3822650at2759"/>
<sequence>MTQLASTRVGQIVELVLMIIHELPFQDIISGQGVCKQWRAIILGNISIRQKIFLAPLTYAPTLEIASTHRLGNRPAGGHRTVLPKGNRQFHPILEKLVSFRTTTNREPPLKSHFLIYTDHTARSLLLDRVDGSWQDMLVCQPPCHLIRSKSFSYQNLKGISMRRLQACVREQFQKHNEQRMLARTELEVLEREKQRYLRGDKTGIPSRLYEAHGSPMTPIQMSRVSAKWYGDLKSRISDLQDVIVGRRIIYFH</sequence>
<reference evidence="1 2" key="1">
    <citation type="journal article" date="2016" name="Nat. Commun.">
        <title>Ectomycorrhizal ecology is imprinted in the genome of the dominant symbiotic fungus Cenococcum geophilum.</title>
        <authorList>
            <consortium name="DOE Joint Genome Institute"/>
            <person name="Peter M."/>
            <person name="Kohler A."/>
            <person name="Ohm R.A."/>
            <person name="Kuo A."/>
            <person name="Krutzmann J."/>
            <person name="Morin E."/>
            <person name="Arend M."/>
            <person name="Barry K.W."/>
            <person name="Binder M."/>
            <person name="Choi C."/>
            <person name="Clum A."/>
            <person name="Copeland A."/>
            <person name="Grisel N."/>
            <person name="Haridas S."/>
            <person name="Kipfer T."/>
            <person name="LaButti K."/>
            <person name="Lindquist E."/>
            <person name="Lipzen A."/>
            <person name="Maire R."/>
            <person name="Meier B."/>
            <person name="Mihaltcheva S."/>
            <person name="Molinier V."/>
            <person name="Murat C."/>
            <person name="Poggeler S."/>
            <person name="Quandt C.A."/>
            <person name="Sperisen C."/>
            <person name="Tritt A."/>
            <person name="Tisserant E."/>
            <person name="Crous P.W."/>
            <person name="Henrissat B."/>
            <person name="Nehls U."/>
            <person name="Egli S."/>
            <person name="Spatafora J.W."/>
            <person name="Grigoriev I.V."/>
            <person name="Martin F.M."/>
        </authorList>
    </citation>
    <scope>NUCLEOTIDE SEQUENCE [LARGE SCALE GENOMIC DNA]</scope>
    <source>
        <strain evidence="1 2">CBS 207.34</strain>
    </source>
</reference>
<evidence type="ECO:0008006" key="3">
    <source>
        <dbReference type="Google" id="ProtNLM"/>
    </source>
</evidence>
<evidence type="ECO:0000313" key="2">
    <source>
        <dbReference type="Proteomes" id="UP000250140"/>
    </source>
</evidence>
<dbReference type="InterPro" id="IPR036047">
    <property type="entry name" value="F-box-like_dom_sf"/>
</dbReference>
<evidence type="ECO:0000313" key="1">
    <source>
        <dbReference type="EMBL" id="OCL14230.1"/>
    </source>
</evidence>
<name>A0A8E2FBQ8_9PEZI</name>
<protein>
    <recommendedName>
        <fullName evidence="3">F-box domain-containing protein</fullName>
    </recommendedName>
</protein>
<dbReference type="EMBL" id="KV748598">
    <property type="protein sequence ID" value="OCL14230.1"/>
    <property type="molecule type" value="Genomic_DNA"/>
</dbReference>
<dbReference type="SUPFAM" id="SSF81383">
    <property type="entry name" value="F-box domain"/>
    <property type="match status" value="1"/>
</dbReference>
<accession>A0A8E2FBQ8</accession>
<proteinExistence type="predicted"/>
<keyword evidence="2" id="KW-1185">Reference proteome</keyword>